<evidence type="ECO:0000256" key="4">
    <source>
        <dbReference type="ARBA" id="ARBA00022679"/>
    </source>
</evidence>
<dbReference type="EC" id="2.7.1.26" evidence="1"/>
<dbReference type="GO" id="GO:0005524">
    <property type="term" value="F:ATP binding"/>
    <property type="evidence" value="ECO:0007669"/>
    <property type="project" value="UniProtKB-KW"/>
</dbReference>
<keyword evidence="5" id="KW-0547">Nucleotide-binding</keyword>
<accession>A0A1V5MD98</accession>
<evidence type="ECO:0000256" key="7">
    <source>
        <dbReference type="ARBA" id="ARBA00047880"/>
    </source>
</evidence>
<keyword evidence="3" id="KW-0288">FMN</keyword>
<dbReference type="Proteomes" id="UP000485484">
    <property type="component" value="Unassembled WGS sequence"/>
</dbReference>
<dbReference type="Gene3D" id="2.40.30.30">
    <property type="entry name" value="Riboflavin kinase-like"/>
    <property type="match status" value="1"/>
</dbReference>
<gene>
    <name evidence="9" type="ORF">BWY73_01147</name>
</gene>
<dbReference type="InterPro" id="IPR023465">
    <property type="entry name" value="Riboflavin_kinase_dom_sf"/>
</dbReference>
<protein>
    <recommendedName>
        <fullName evidence="1">riboflavin kinase</fullName>
        <ecNumber evidence="1">2.7.1.26</ecNumber>
    </recommendedName>
</protein>
<feature type="domain" description="Riboflavin kinase" evidence="8">
    <location>
        <begin position="1"/>
        <end position="97"/>
    </location>
</feature>
<dbReference type="GO" id="GO:0009231">
    <property type="term" value="P:riboflavin biosynthetic process"/>
    <property type="evidence" value="ECO:0007669"/>
    <property type="project" value="InterPro"/>
</dbReference>
<comment type="caution">
    <text evidence="9">The sequence shown here is derived from an EMBL/GenBank/DDBJ whole genome shotgun (WGS) entry which is preliminary data.</text>
</comment>
<name>A0A1V5MD98_UNCT6</name>
<keyword evidence="6" id="KW-0067">ATP-binding</keyword>
<dbReference type="SMART" id="SM00904">
    <property type="entry name" value="Flavokinase"/>
    <property type="match status" value="1"/>
</dbReference>
<evidence type="ECO:0000256" key="5">
    <source>
        <dbReference type="ARBA" id="ARBA00022741"/>
    </source>
</evidence>
<keyword evidence="9" id="KW-0548">Nucleotidyltransferase</keyword>
<dbReference type="GO" id="GO:0008531">
    <property type="term" value="F:riboflavin kinase activity"/>
    <property type="evidence" value="ECO:0007669"/>
    <property type="project" value="UniProtKB-EC"/>
</dbReference>
<dbReference type="AlphaFoldDB" id="A0A1V5MD98"/>
<evidence type="ECO:0000313" key="10">
    <source>
        <dbReference type="Proteomes" id="UP000485484"/>
    </source>
</evidence>
<dbReference type="GO" id="GO:0016779">
    <property type="term" value="F:nucleotidyltransferase activity"/>
    <property type="evidence" value="ECO:0007669"/>
    <property type="project" value="UniProtKB-KW"/>
</dbReference>
<sequence>MRGSAIFSGDNVACPTLIKIRDLADKDRVRALASYGHNPTFGRLEKPVLEIHIPGFSGELAGRRLAADFRRRLRSEAAFAGPEELAAAIRRDLESLN</sequence>
<dbReference type="InterPro" id="IPR015865">
    <property type="entry name" value="Riboflavin_kinase_bac/euk"/>
</dbReference>
<keyword evidence="2" id="KW-0285">Flavoprotein</keyword>
<dbReference type="EMBL" id="MWAK01000192">
    <property type="protein sequence ID" value="OPZ91223.1"/>
    <property type="molecule type" value="Genomic_DNA"/>
</dbReference>
<keyword evidence="9" id="KW-0418">Kinase</keyword>
<evidence type="ECO:0000313" key="9">
    <source>
        <dbReference type="EMBL" id="OPZ91223.1"/>
    </source>
</evidence>
<evidence type="ECO:0000256" key="3">
    <source>
        <dbReference type="ARBA" id="ARBA00022643"/>
    </source>
</evidence>
<dbReference type="SUPFAM" id="SSF82114">
    <property type="entry name" value="Riboflavin kinase-like"/>
    <property type="match status" value="1"/>
</dbReference>
<comment type="catalytic activity">
    <reaction evidence="7">
        <text>riboflavin + ATP = FMN + ADP + H(+)</text>
        <dbReference type="Rhea" id="RHEA:14357"/>
        <dbReference type="ChEBI" id="CHEBI:15378"/>
        <dbReference type="ChEBI" id="CHEBI:30616"/>
        <dbReference type="ChEBI" id="CHEBI:57986"/>
        <dbReference type="ChEBI" id="CHEBI:58210"/>
        <dbReference type="ChEBI" id="CHEBI:456216"/>
        <dbReference type="EC" id="2.7.1.26"/>
    </reaction>
</comment>
<evidence type="ECO:0000259" key="8">
    <source>
        <dbReference type="SMART" id="SM00904"/>
    </source>
</evidence>
<reference evidence="9 10" key="1">
    <citation type="submission" date="2017-02" db="EMBL/GenBank/DDBJ databases">
        <title>Delving into the versatile metabolic prowess of the omnipresent phylum Bacteroidetes.</title>
        <authorList>
            <person name="Nobu M.K."/>
            <person name="Mei R."/>
            <person name="Narihiro T."/>
            <person name="Kuroda K."/>
            <person name="Liu W.-T."/>
        </authorList>
    </citation>
    <scope>NUCLEOTIDE SEQUENCE [LARGE SCALE GENOMIC DNA]</scope>
    <source>
        <strain evidence="9">ADurb.Bin417</strain>
    </source>
</reference>
<evidence type="ECO:0000256" key="1">
    <source>
        <dbReference type="ARBA" id="ARBA00012105"/>
    </source>
</evidence>
<dbReference type="Pfam" id="PF01687">
    <property type="entry name" value="Flavokinase"/>
    <property type="match status" value="1"/>
</dbReference>
<organism evidence="9 10">
    <name type="scientific">candidate division TA06 bacterium ADurb.Bin417</name>
    <dbReference type="NCBI Taxonomy" id="1852828"/>
    <lineage>
        <taxon>Bacteria</taxon>
        <taxon>Bacteria division TA06</taxon>
    </lineage>
</organism>
<keyword evidence="4 9" id="KW-0808">Transferase</keyword>
<evidence type="ECO:0000256" key="2">
    <source>
        <dbReference type="ARBA" id="ARBA00022630"/>
    </source>
</evidence>
<evidence type="ECO:0000256" key="6">
    <source>
        <dbReference type="ARBA" id="ARBA00022840"/>
    </source>
</evidence>
<proteinExistence type="predicted"/>